<feature type="region of interest" description="Disordered" evidence="19">
    <location>
        <begin position="339"/>
        <end position="366"/>
    </location>
</feature>
<dbReference type="InterPro" id="IPR006642">
    <property type="entry name" value="Rad18_UBZ4"/>
</dbReference>
<keyword evidence="8 18" id="KW-0227">DNA damage</keyword>
<dbReference type="InterPro" id="IPR001841">
    <property type="entry name" value="Znf_RING"/>
</dbReference>
<evidence type="ECO:0000256" key="1">
    <source>
        <dbReference type="ARBA" id="ARBA00000900"/>
    </source>
</evidence>
<evidence type="ECO:0000256" key="9">
    <source>
        <dbReference type="ARBA" id="ARBA00022771"/>
    </source>
</evidence>
<evidence type="ECO:0000256" key="5">
    <source>
        <dbReference type="ARBA" id="ARBA00012483"/>
    </source>
</evidence>
<protein>
    <recommendedName>
        <fullName evidence="5">RING-type E3 ubiquitin transferase</fullName>
        <ecNumber evidence="5">2.3.2.27</ecNumber>
    </recommendedName>
    <alternativeName>
        <fullName evidence="15 16">RING-type E3 ubiquitin transferase RAD18</fullName>
    </alternativeName>
</protein>
<evidence type="ECO:0000256" key="10">
    <source>
        <dbReference type="ARBA" id="ARBA00022786"/>
    </source>
</evidence>
<evidence type="ECO:0000256" key="7">
    <source>
        <dbReference type="ARBA" id="ARBA00022723"/>
    </source>
</evidence>
<dbReference type="PANTHER" id="PTHR14134:SF2">
    <property type="entry name" value="E3 UBIQUITIN-PROTEIN LIGASE RAD18"/>
    <property type="match status" value="1"/>
</dbReference>
<comment type="caution">
    <text evidence="23">The sequence shown here is derived from an EMBL/GenBank/DDBJ whole genome shotgun (WGS) entry which is preliminary data.</text>
</comment>
<dbReference type="GO" id="GO:0061630">
    <property type="term" value="F:ubiquitin protein ligase activity"/>
    <property type="evidence" value="ECO:0007669"/>
    <property type="project" value="UniProtKB-EC"/>
</dbReference>
<sequence>MWPQEYVELKHIENLLVCGICYEFMDTSVMTLCSHNYCSLCIRKYLHYKTQCPACFAEAFEKDLRKNKILDEIITHFSQIKDKLKRFLQIQMQFAKFNEIDNASSDPKSLHQSKNVDANEQESKVIYKNIISDICISQNITSPSTHVQKDLSSPSTSGILRIPLMFTPKSSKHPIATKTEETKIVICPVCKVSISELKINRHLDDCLKRESTNEKPQITESKRKPLSKLVFSLMKDVVLKKKAKEFGLSSQGDRKILEARLQRYIVLYNAECDKPNPRPVSELIKQCEDEENTERKANKISFLYKLQVTRNTEENVIENERKKYLETHKNSFESLIKQIKSKDSSKKPSARHSLFTENSESNEDIPPKCQTMTENLNDSMIYTKETDIQLSNSDIYIPDSDSDTSCPLQMYSSSDPKKFLNVELSSANNNVLRNKSENDQTNIAQEASMFSNYSPIKTNEVEESDSSDAVSDTSIYDKATQSVVENSIYEDTLKNNSKNSPDSSKHKKLLKRKKKLSLKNEIKRMDVVTTSMKDLDSDGILNQEEEDERSKYTISLQDIVYNLSDNSDSKFDHGKLCSTSYEFLNTNEINFSNLEKENISSPECSSNRSLRKRTRDSTQTDNKPVSNRMKKIKKLSQYSTIENKELNNEESLCILNDEKIECLTNKPQLRKRLSNVTENTNVLRKSARTKLKNNNS</sequence>
<dbReference type="AlphaFoldDB" id="A0AA40GCK3"/>
<comment type="subcellular location">
    <subcellularLocation>
        <location evidence="2">Nucleus</location>
    </subcellularLocation>
</comment>
<dbReference type="SMART" id="SM00184">
    <property type="entry name" value="RING"/>
    <property type="match status" value="1"/>
</dbReference>
<dbReference type="InterPro" id="IPR013083">
    <property type="entry name" value="Znf_RING/FYVE/PHD"/>
</dbReference>
<dbReference type="GO" id="GO:0008270">
    <property type="term" value="F:zinc ion binding"/>
    <property type="evidence" value="ECO:0007669"/>
    <property type="project" value="UniProtKB-KW"/>
</dbReference>
<dbReference type="GO" id="GO:0006301">
    <property type="term" value="P:DNA damage tolerance"/>
    <property type="evidence" value="ECO:0007669"/>
    <property type="project" value="InterPro"/>
</dbReference>
<dbReference type="PROSITE" id="PS51908">
    <property type="entry name" value="ZF_UBZ4"/>
    <property type="match status" value="1"/>
</dbReference>
<dbReference type="CDD" id="cd16529">
    <property type="entry name" value="RING-HC_RAD18"/>
    <property type="match status" value="1"/>
</dbReference>
<evidence type="ECO:0000256" key="12">
    <source>
        <dbReference type="ARBA" id="ARBA00023125"/>
    </source>
</evidence>
<gene>
    <name evidence="23" type="ORF">K0M31_007916</name>
</gene>
<keyword evidence="6" id="KW-0808">Transferase</keyword>
<feature type="compositionally biased region" description="Polar residues" evidence="19">
    <location>
        <begin position="599"/>
        <end position="608"/>
    </location>
</feature>
<evidence type="ECO:0000256" key="14">
    <source>
        <dbReference type="ARBA" id="ARBA00023242"/>
    </source>
</evidence>
<keyword evidence="24" id="KW-1185">Reference proteome</keyword>
<keyword evidence="11" id="KW-0862">Zinc</keyword>
<evidence type="ECO:0000256" key="4">
    <source>
        <dbReference type="ARBA" id="ARBA00009506"/>
    </source>
</evidence>
<evidence type="ECO:0000256" key="11">
    <source>
        <dbReference type="ARBA" id="ARBA00022833"/>
    </source>
</evidence>
<dbReference type="Pfam" id="PF13923">
    <property type="entry name" value="zf-C3HC4_2"/>
    <property type="match status" value="1"/>
</dbReference>
<dbReference type="GO" id="GO:0006513">
    <property type="term" value="P:protein monoubiquitination"/>
    <property type="evidence" value="ECO:0007669"/>
    <property type="project" value="InterPro"/>
</dbReference>
<dbReference type="InterPro" id="IPR003034">
    <property type="entry name" value="SAP_dom"/>
</dbReference>
<evidence type="ECO:0000256" key="19">
    <source>
        <dbReference type="SAM" id="MobiDB-lite"/>
    </source>
</evidence>
<feature type="domain" description="UBZ4-type" evidence="22">
    <location>
        <begin position="184"/>
        <end position="211"/>
    </location>
</feature>
<evidence type="ECO:0000256" key="2">
    <source>
        <dbReference type="ARBA" id="ARBA00004123"/>
    </source>
</evidence>
<dbReference type="EC" id="2.3.2.27" evidence="5"/>
<dbReference type="Gene3D" id="3.30.40.10">
    <property type="entry name" value="Zinc/RING finger domain, C3HC4 (zinc finger)"/>
    <property type="match status" value="1"/>
</dbReference>
<evidence type="ECO:0000259" key="20">
    <source>
        <dbReference type="PROSITE" id="PS50089"/>
    </source>
</evidence>
<dbReference type="InterPro" id="IPR017907">
    <property type="entry name" value="Znf_RING_CS"/>
</dbReference>
<dbReference type="Gene3D" id="3.30.160.60">
    <property type="entry name" value="Classic Zinc Finger"/>
    <property type="match status" value="1"/>
</dbReference>
<evidence type="ECO:0000259" key="22">
    <source>
        <dbReference type="PROSITE" id="PS51908"/>
    </source>
</evidence>
<feature type="region of interest" description="Disordered" evidence="19">
    <location>
        <begin position="599"/>
        <end position="626"/>
    </location>
</feature>
<evidence type="ECO:0000256" key="8">
    <source>
        <dbReference type="ARBA" id="ARBA00022763"/>
    </source>
</evidence>
<keyword evidence="10" id="KW-0833">Ubl conjugation pathway</keyword>
<keyword evidence="12" id="KW-0238">DNA-binding</keyword>
<dbReference type="GO" id="GO:0097505">
    <property type="term" value="C:Rad6-Rad18 complex"/>
    <property type="evidence" value="ECO:0007669"/>
    <property type="project" value="TreeGrafter"/>
</dbReference>
<dbReference type="InterPro" id="IPR039577">
    <property type="entry name" value="Rad18"/>
</dbReference>
<accession>A0AA40GCK3</accession>
<dbReference type="SUPFAM" id="SSF57850">
    <property type="entry name" value="RING/U-box"/>
    <property type="match status" value="1"/>
</dbReference>
<evidence type="ECO:0000256" key="15">
    <source>
        <dbReference type="ARBA" id="ARBA00031783"/>
    </source>
</evidence>
<proteinExistence type="inferred from homology"/>
<dbReference type="EMBL" id="JAHYIQ010000002">
    <property type="protein sequence ID" value="KAK1135146.1"/>
    <property type="molecule type" value="Genomic_DNA"/>
</dbReference>
<dbReference type="PROSITE" id="PS50089">
    <property type="entry name" value="ZF_RING_2"/>
    <property type="match status" value="1"/>
</dbReference>
<dbReference type="PROSITE" id="PS50800">
    <property type="entry name" value="SAP"/>
    <property type="match status" value="1"/>
</dbReference>
<reference evidence="23" key="1">
    <citation type="submission" date="2021-10" db="EMBL/GenBank/DDBJ databases">
        <title>Melipona bicolor Genome sequencing and assembly.</title>
        <authorList>
            <person name="Araujo N.S."/>
            <person name="Arias M.C."/>
        </authorList>
    </citation>
    <scope>NUCLEOTIDE SEQUENCE</scope>
    <source>
        <strain evidence="23">USP_2M_L1-L4_2017</strain>
        <tissue evidence="23">Whole body</tissue>
    </source>
</reference>
<evidence type="ECO:0000256" key="16">
    <source>
        <dbReference type="ARBA" id="ARBA00082369"/>
    </source>
</evidence>
<dbReference type="Pfam" id="PF02037">
    <property type="entry name" value="SAP"/>
    <property type="match status" value="1"/>
</dbReference>
<organism evidence="23 24">
    <name type="scientific">Melipona bicolor</name>
    <dbReference type="NCBI Taxonomy" id="60889"/>
    <lineage>
        <taxon>Eukaryota</taxon>
        <taxon>Metazoa</taxon>
        <taxon>Ecdysozoa</taxon>
        <taxon>Arthropoda</taxon>
        <taxon>Hexapoda</taxon>
        <taxon>Insecta</taxon>
        <taxon>Pterygota</taxon>
        <taxon>Neoptera</taxon>
        <taxon>Endopterygota</taxon>
        <taxon>Hymenoptera</taxon>
        <taxon>Apocrita</taxon>
        <taxon>Aculeata</taxon>
        <taxon>Apoidea</taxon>
        <taxon>Anthophila</taxon>
        <taxon>Apidae</taxon>
        <taxon>Melipona</taxon>
    </lineage>
</organism>
<keyword evidence="13 18" id="KW-0234">DNA repair</keyword>
<keyword evidence="9 17" id="KW-0863">Zinc-finger</keyword>
<dbReference type="SMART" id="SM00734">
    <property type="entry name" value="ZnF_Rad18"/>
    <property type="match status" value="1"/>
</dbReference>
<dbReference type="GO" id="GO:0003697">
    <property type="term" value="F:single-stranded DNA binding"/>
    <property type="evidence" value="ECO:0007669"/>
    <property type="project" value="InterPro"/>
</dbReference>
<evidence type="ECO:0000313" key="23">
    <source>
        <dbReference type="EMBL" id="KAK1135146.1"/>
    </source>
</evidence>
<dbReference type="PROSITE" id="PS00518">
    <property type="entry name" value="ZF_RING_1"/>
    <property type="match status" value="1"/>
</dbReference>
<comment type="catalytic activity">
    <reaction evidence="1">
        <text>S-ubiquitinyl-[E2 ubiquitin-conjugating enzyme]-L-cysteine + [acceptor protein]-L-lysine = [E2 ubiquitin-conjugating enzyme]-L-cysteine + N(6)-ubiquitinyl-[acceptor protein]-L-lysine.</text>
        <dbReference type="EC" id="2.3.2.27"/>
    </reaction>
</comment>
<evidence type="ECO:0000313" key="24">
    <source>
        <dbReference type="Proteomes" id="UP001177670"/>
    </source>
</evidence>
<feature type="domain" description="RING-type" evidence="20">
    <location>
        <begin position="18"/>
        <end position="55"/>
    </location>
</feature>
<comment type="similarity">
    <text evidence="4">Belongs to the RAD18 family.</text>
</comment>
<dbReference type="PANTHER" id="PTHR14134">
    <property type="entry name" value="E3 UBIQUITIN-PROTEIN LIGASE RAD18"/>
    <property type="match status" value="1"/>
</dbReference>
<keyword evidence="14" id="KW-0539">Nucleus</keyword>
<dbReference type="Proteomes" id="UP001177670">
    <property type="component" value="Unassembled WGS sequence"/>
</dbReference>
<feature type="domain" description="SAP" evidence="21">
    <location>
        <begin position="231"/>
        <end position="265"/>
    </location>
</feature>
<evidence type="ECO:0000256" key="17">
    <source>
        <dbReference type="PROSITE-ProRule" id="PRU00175"/>
    </source>
</evidence>
<comment type="pathway">
    <text evidence="3">Protein modification; protein ubiquitination.</text>
</comment>
<evidence type="ECO:0000259" key="21">
    <source>
        <dbReference type="PROSITE" id="PS50800"/>
    </source>
</evidence>
<evidence type="ECO:0000256" key="13">
    <source>
        <dbReference type="ARBA" id="ARBA00023204"/>
    </source>
</evidence>
<dbReference type="GO" id="GO:0005634">
    <property type="term" value="C:nucleus"/>
    <property type="evidence" value="ECO:0007669"/>
    <property type="project" value="UniProtKB-SubCell"/>
</dbReference>
<evidence type="ECO:0000256" key="18">
    <source>
        <dbReference type="PROSITE-ProRule" id="PRU01256"/>
    </source>
</evidence>
<name>A0AA40GCK3_9HYME</name>
<dbReference type="GO" id="GO:0006281">
    <property type="term" value="P:DNA repair"/>
    <property type="evidence" value="ECO:0007669"/>
    <property type="project" value="UniProtKB-KW"/>
</dbReference>
<dbReference type="SMART" id="SM00513">
    <property type="entry name" value="SAP"/>
    <property type="match status" value="1"/>
</dbReference>
<dbReference type="FunFam" id="3.30.40.10:FF:000172">
    <property type="entry name" value="E3 ubiquitin-protein ligase RAD18"/>
    <property type="match status" value="1"/>
</dbReference>
<keyword evidence="7" id="KW-0479">Metal-binding</keyword>
<evidence type="ECO:0000256" key="6">
    <source>
        <dbReference type="ARBA" id="ARBA00022679"/>
    </source>
</evidence>
<evidence type="ECO:0000256" key="3">
    <source>
        <dbReference type="ARBA" id="ARBA00004906"/>
    </source>
</evidence>